<accession>A0A0N5B1L8</accession>
<evidence type="ECO:0000256" key="1">
    <source>
        <dbReference type="SAM" id="Phobius"/>
    </source>
</evidence>
<dbReference type="WBParaSite" id="SMUV_0001118701-mRNA-1">
    <property type="protein sequence ID" value="SMUV_0001118701-mRNA-1"/>
    <property type="gene ID" value="SMUV_0001118701"/>
</dbReference>
<keyword evidence="1" id="KW-0812">Transmembrane</keyword>
<evidence type="ECO:0000313" key="3">
    <source>
        <dbReference type="WBParaSite" id="SMUV_0001118701-mRNA-1"/>
    </source>
</evidence>
<organism evidence="2 3">
    <name type="scientific">Syphacia muris</name>
    <dbReference type="NCBI Taxonomy" id="451379"/>
    <lineage>
        <taxon>Eukaryota</taxon>
        <taxon>Metazoa</taxon>
        <taxon>Ecdysozoa</taxon>
        <taxon>Nematoda</taxon>
        <taxon>Chromadorea</taxon>
        <taxon>Rhabditida</taxon>
        <taxon>Spirurina</taxon>
        <taxon>Oxyuridomorpha</taxon>
        <taxon>Oxyuroidea</taxon>
        <taxon>Oxyuridae</taxon>
        <taxon>Syphacia</taxon>
    </lineage>
</organism>
<feature type="transmembrane region" description="Helical" evidence="1">
    <location>
        <begin position="6"/>
        <end position="26"/>
    </location>
</feature>
<dbReference type="Proteomes" id="UP000046393">
    <property type="component" value="Unplaced"/>
</dbReference>
<proteinExistence type="predicted"/>
<keyword evidence="2" id="KW-1185">Reference proteome</keyword>
<feature type="transmembrane region" description="Helical" evidence="1">
    <location>
        <begin position="38"/>
        <end position="62"/>
    </location>
</feature>
<evidence type="ECO:0000313" key="2">
    <source>
        <dbReference type="Proteomes" id="UP000046393"/>
    </source>
</evidence>
<name>A0A0N5B1L8_9BILA</name>
<keyword evidence="1" id="KW-1133">Transmembrane helix</keyword>
<protein>
    <submittedName>
        <fullName evidence="3">SGNH domain-containing protein</fullName>
    </submittedName>
</protein>
<reference evidence="3" key="1">
    <citation type="submission" date="2017-02" db="UniProtKB">
        <authorList>
            <consortium name="WormBaseParasite"/>
        </authorList>
    </citation>
    <scope>IDENTIFICATION</scope>
</reference>
<sequence length="246" mass="28542">MEPLLAGILDSVIAAEVSILLGFLSYKYIEKFFLESRFLFTFFFITVAAFAICAACFIGVGVNRQEMEKIDTVPLPTKSVAKTRFEKACYQFADVPYLPVNVTDEMRRRAIKANRHLRTQQMPVLKDKYNLVDPFYEKHFRHTGTEMSFHDFYRANGSLNIVVFGNSYAHSGFHAVVNAFIENIKEIRLVSNAACQPFICRVFDPDNLQTFYDWSFHFNPYAQICLSRLYRDTLLEVLVDQRFDED</sequence>
<keyword evidence="1" id="KW-0472">Membrane</keyword>
<dbReference type="AlphaFoldDB" id="A0A0N5B1L8"/>